<dbReference type="RefSeq" id="WP_079940614.1">
    <property type="nucleotide sequence ID" value="NZ_CP020327.1"/>
</dbReference>
<dbReference type="PANTHER" id="PTHR43479">
    <property type="entry name" value="ACREF/ENVCD OPERON REPRESSOR-RELATED"/>
    <property type="match status" value="1"/>
</dbReference>
<protein>
    <submittedName>
        <fullName evidence="2">Uncharacterized protein</fullName>
    </submittedName>
</protein>
<gene>
    <name evidence="2" type="ORF">B7C51_00765</name>
</gene>
<dbReference type="InterPro" id="IPR001647">
    <property type="entry name" value="HTH_TetR"/>
</dbReference>
<dbReference type="EMBL" id="CP020557">
    <property type="protein sequence ID" value="ARF66645.1"/>
    <property type="molecule type" value="Genomic_DNA"/>
</dbReference>
<keyword evidence="1" id="KW-0238">DNA-binding</keyword>
<dbReference type="PANTHER" id="PTHR43479:SF22">
    <property type="entry name" value="TRANSCRIPTIONAL REGULATOR, TETR FAMILY"/>
    <property type="match status" value="1"/>
</dbReference>
<dbReference type="SUPFAM" id="SSF46689">
    <property type="entry name" value="Homeodomain-like"/>
    <property type="match status" value="1"/>
</dbReference>
<dbReference type="AlphaFoldDB" id="A0A1U9YS24"/>
<dbReference type="InterPro" id="IPR009057">
    <property type="entry name" value="Homeodomain-like_sf"/>
</dbReference>
<dbReference type="InterPro" id="IPR050624">
    <property type="entry name" value="HTH-type_Tx_Regulator"/>
</dbReference>
<evidence type="ECO:0000313" key="3">
    <source>
        <dbReference type="Proteomes" id="UP000192727"/>
    </source>
</evidence>
<name>A0A1U9YS24_9BACL</name>
<dbReference type="PROSITE" id="PS50977">
    <property type="entry name" value="HTH_TETR_2"/>
    <property type="match status" value="1"/>
</dbReference>
<evidence type="ECO:0000256" key="1">
    <source>
        <dbReference type="ARBA" id="ARBA00023125"/>
    </source>
</evidence>
<dbReference type="Gene3D" id="1.10.357.10">
    <property type="entry name" value="Tetracycline Repressor, domain 2"/>
    <property type="match status" value="1"/>
</dbReference>
<dbReference type="GeneID" id="64218771"/>
<organism evidence="2 3">
    <name type="scientific">Paenibacillus larvae subsp. pulvifaciens</name>
    <dbReference type="NCBI Taxonomy" id="1477"/>
    <lineage>
        <taxon>Bacteria</taxon>
        <taxon>Bacillati</taxon>
        <taxon>Bacillota</taxon>
        <taxon>Bacilli</taxon>
        <taxon>Bacillales</taxon>
        <taxon>Paenibacillaceae</taxon>
        <taxon>Paenibacillus</taxon>
    </lineage>
</organism>
<dbReference type="PRINTS" id="PR00455">
    <property type="entry name" value="HTHTETR"/>
</dbReference>
<accession>A0A1U9YS24</accession>
<sequence>MAERMTEKKKQIILAAMKLFSLNGFNNTSMQEIAETCEMSKGSLYTYFKSKEELLLSMMQFFSQQIWDRIMLIQHEPKLTEKEKFSKQIEVHMQHFVEFREINMKQIFNSVGRSNENIANYIRNMNYEMLHWLEKRMIDMYGKELEPYKADCAMFFGGLFSTYFTLILMENIKIPVKKIISSFLRLLDYMVGGILATKPDPLLTPETWPNYAGGLCGNNYEKDHPLVLIKQMQHQLEKSGIDSPDGLASESLKWLEEEFRQMEPRQVIIKGMIANLREFRELEPKLRRLCDLVKEMPTS</sequence>
<proteinExistence type="predicted"/>
<reference evidence="2 3" key="1">
    <citation type="submission" date="2017-03" db="EMBL/GenBank/DDBJ databases">
        <title>Paenibacillus larvae genome sequencing.</title>
        <authorList>
            <person name="Dingman D.W."/>
        </authorList>
    </citation>
    <scope>NUCLEOTIDE SEQUENCE [LARGE SCALE GENOMIC DNA]</scope>
    <source>
        <strain evidence="2 3">SAG 10367</strain>
    </source>
</reference>
<dbReference type="Proteomes" id="UP000192727">
    <property type="component" value="Chromosome"/>
</dbReference>
<dbReference type="GO" id="GO:0003677">
    <property type="term" value="F:DNA binding"/>
    <property type="evidence" value="ECO:0007669"/>
    <property type="project" value="UniProtKB-UniRule"/>
</dbReference>
<dbReference type="Pfam" id="PF00440">
    <property type="entry name" value="TetR_N"/>
    <property type="match status" value="1"/>
</dbReference>
<evidence type="ECO:0000313" key="2">
    <source>
        <dbReference type="EMBL" id="ARF66645.1"/>
    </source>
</evidence>